<name>A0A4Y7QGZ4_9AGAM</name>
<feature type="region of interest" description="Disordered" evidence="1">
    <location>
        <begin position="403"/>
        <end position="427"/>
    </location>
</feature>
<feature type="region of interest" description="Disordered" evidence="1">
    <location>
        <begin position="441"/>
        <end position="501"/>
    </location>
</feature>
<accession>A0A4Y7QGZ4</accession>
<gene>
    <name evidence="2" type="ORF">BD410DRAFT_741983</name>
</gene>
<feature type="compositionally biased region" description="Polar residues" evidence="1">
    <location>
        <begin position="229"/>
        <end position="245"/>
    </location>
</feature>
<keyword evidence="3" id="KW-1185">Reference proteome</keyword>
<proteinExistence type="predicted"/>
<dbReference type="EMBL" id="ML170161">
    <property type="protein sequence ID" value="TDL26616.1"/>
    <property type="molecule type" value="Genomic_DNA"/>
</dbReference>
<sequence>MEVSPDRRGTFTVKYTAKHRRQRSSIDHTSDDQLDQLDSDDNKQLDGVVKTSGAATWSPTKHKNEGDKKILTPSPTSTRKAPHVDLNALPGPTPKHKRAPSSQISHHGKTQGVRSDVLVIQPTGDFGSRGKKDAKTAKGKAKGMKQKEREGSPWSAASATSNVDGNGGVDNDGDSDTGRIVGMSGLVAEAGPVRQMKGKGRVKAKAASMSPQGGKASEAFRSAKHARSRSSLSQVDISPFSTLNDNQRDDDDGDASSVTSHAPSHTSTSSHLTASHYFSNANNNNSNFSVLGKIGKDGKVRRTAQERKRLLEEDVWAGEVREFEVFCVGCEKWVRLGGGSNGPSKKVREAERKLALVNDPLVGEFAKDHVVCRKCNARVEFAKDMPWDVEVWVGHKSVCTSTAAEKGEDGEDVSPDVSMDTAEDEGRVDVAPQIRSTRIVRTQAPPSTASVSTSTESTAINAPSPGSVAGVKRRRGELDGDEGEMGNANTTREEEEPEAKRGRWSWVWLPWETFKRGFAEGLSSAPDTST</sequence>
<organism evidence="2 3">
    <name type="scientific">Rickenella mellea</name>
    <dbReference type="NCBI Taxonomy" id="50990"/>
    <lineage>
        <taxon>Eukaryota</taxon>
        <taxon>Fungi</taxon>
        <taxon>Dikarya</taxon>
        <taxon>Basidiomycota</taxon>
        <taxon>Agaricomycotina</taxon>
        <taxon>Agaricomycetes</taxon>
        <taxon>Hymenochaetales</taxon>
        <taxon>Rickenellaceae</taxon>
        <taxon>Rickenella</taxon>
    </lineage>
</organism>
<protein>
    <submittedName>
        <fullName evidence="2">Uncharacterized protein</fullName>
    </submittedName>
</protein>
<evidence type="ECO:0000256" key="1">
    <source>
        <dbReference type="SAM" id="MobiDB-lite"/>
    </source>
</evidence>
<reference evidence="2 3" key="1">
    <citation type="submission" date="2018-06" db="EMBL/GenBank/DDBJ databases">
        <title>A transcriptomic atlas of mushroom development highlights an independent origin of complex multicellularity.</title>
        <authorList>
            <consortium name="DOE Joint Genome Institute"/>
            <person name="Krizsan K."/>
            <person name="Almasi E."/>
            <person name="Merenyi Z."/>
            <person name="Sahu N."/>
            <person name="Viragh M."/>
            <person name="Koszo T."/>
            <person name="Mondo S."/>
            <person name="Kiss B."/>
            <person name="Balint B."/>
            <person name="Kues U."/>
            <person name="Barry K."/>
            <person name="Hegedus J.C."/>
            <person name="Henrissat B."/>
            <person name="Johnson J."/>
            <person name="Lipzen A."/>
            <person name="Ohm R."/>
            <person name="Nagy I."/>
            <person name="Pangilinan J."/>
            <person name="Yan J."/>
            <person name="Xiong Y."/>
            <person name="Grigoriev I.V."/>
            <person name="Hibbett D.S."/>
            <person name="Nagy L.G."/>
        </authorList>
    </citation>
    <scope>NUCLEOTIDE SEQUENCE [LARGE SCALE GENOMIC DNA]</scope>
    <source>
        <strain evidence="2 3">SZMC22713</strain>
    </source>
</reference>
<evidence type="ECO:0000313" key="3">
    <source>
        <dbReference type="Proteomes" id="UP000294933"/>
    </source>
</evidence>
<dbReference type="AlphaFoldDB" id="A0A4Y7QGZ4"/>
<dbReference type="Proteomes" id="UP000294933">
    <property type="component" value="Unassembled WGS sequence"/>
</dbReference>
<evidence type="ECO:0000313" key="2">
    <source>
        <dbReference type="EMBL" id="TDL26616.1"/>
    </source>
</evidence>
<feature type="region of interest" description="Disordered" evidence="1">
    <location>
        <begin position="1"/>
        <end position="270"/>
    </location>
</feature>
<dbReference type="STRING" id="50990.A0A4Y7QGZ4"/>
<dbReference type="VEuPathDB" id="FungiDB:BD410DRAFT_741983"/>
<feature type="compositionally biased region" description="Low complexity" evidence="1">
    <location>
        <begin position="442"/>
        <end position="459"/>
    </location>
</feature>
<dbReference type="OrthoDB" id="3262173at2759"/>
<feature type="compositionally biased region" description="Low complexity" evidence="1">
    <location>
        <begin position="255"/>
        <end position="270"/>
    </location>
</feature>